<accession>A0A0Q9X3C9</accession>
<keyword evidence="13" id="KW-1185">Reference proteome</keyword>
<dbReference type="OrthoDB" id="7856883at2759"/>
<evidence type="ECO:0000313" key="12">
    <source>
        <dbReference type="EMBL" id="KRG00394.1"/>
    </source>
</evidence>
<dbReference type="GO" id="GO:0000981">
    <property type="term" value="F:DNA-binding transcription factor activity, RNA polymerase II-specific"/>
    <property type="evidence" value="ECO:0007669"/>
    <property type="project" value="InterPro"/>
</dbReference>
<dbReference type="InterPro" id="IPR003654">
    <property type="entry name" value="OAR_dom"/>
</dbReference>
<dbReference type="PROSITE" id="PS50071">
    <property type="entry name" value="HOMEOBOX_2"/>
    <property type="match status" value="1"/>
</dbReference>
<dbReference type="PROSITE" id="PS00027">
    <property type="entry name" value="HOMEOBOX_1"/>
    <property type="match status" value="1"/>
</dbReference>
<dbReference type="InterPro" id="IPR001356">
    <property type="entry name" value="HD"/>
</dbReference>
<evidence type="ECO:0000256" key="9">
    <source>
        <dbReference type="RuleBase" id="RU000682"/>
    </source>
</evidence>
<sequence length="325" mass="36265">MATLPLILDEHSIIRVATRLQQAPVSTETRNPYLLPYNDPAVKMILRKLHEENLHFGHEALRGIARQQYHIIKVKPMVRNVIQEQRTVTHKNLGRLESSVLSGKQRRSRTNFTLEQLSALERLFEETHYPDAFMREELSQRLCLSEARVQVWFQNRRAKCRKHENQMHKGILLGNRSPPAMTPLEPCRVAPYINVSGMRTTSLPNLDATSTKTLPSITISSSKIVADLSKTSISHSAVQHFSNTVAAAAAFSAFDPAIISVAAHQYAAAITSGNGRPSGFFSLQQYPLNLAAFSAIHNKDSSIADLRMKAKKHSESLGLGTDLIL</sequence>
<evidence type="ECO:0000256" key="4">
    <source>
        <dbReference type="ARBA" id="ARBA00023155"/>
    </source>
</evidence>
<keyword evidence="5 8" id="KW-0539">Nucleus</keyword>
<keyword evidence="3 8" id="KW-0238">DNA-binding</keyword>
<evidence type="ECO:0000259" key="10">
    <source>
        <dbReference type="PROSITE" id="PS50071"/>
    </source>
</evidence>
<feature type="domain" description="Homeobox" evidence="10">
    <location>
        <begin position="103"/>
        <end position="163"/>
    </location>
</feature>
<dbReference type="Pfam" id="PF00046">
    <property type="entry name" value="Homeodomain"/>
    <property type="match status" value="1"/>
</dbReference>
<reference evidence="12 13" key="1">
    <citation type="journal article" date="2007" name="Nature">
        <title>Evolution of genes and genomes on the Drosophila phylogeny.</title>
        <authorList>
            <consortium name="Drosophila 12 Genomes Consortium"/>
            <person name="Clark A.G."/>
            <person name="Eisen M.B."/>
            <person name="Smith D.R."/>
            <person name="Bergman C.M."/>
            <person name="Oliver B."/>
            <person name="Markow T.A."/>
            <person name="Kaufman T.C."/>
            <person name="Kellis M."/>
            <person name="Gelbart W."/>
            <person name="Iyer V.N."/>
            <person name="Pollard D.A."/>
            <person name="Sackton T.B."/>
            <person name="Larracuente A.M."/>
            <person name="Singh N.D."/>
            <person name="Abad J.P."/>
            <person name="Abt D.N."/>
            <person name="Adryan B."/>
            <person name="Aguade M."/>
            <person name="Akashi H."/>
            <person name="Anderson W.W."/>
            <person name="Aquadro C.F."/>
            <person name="Ardell D.H."/>
            <person name="Arguello R."/>
            <person name="Artieri C.G."/>
            <person name="Barbash D.A."/>
            <person name="Barker D."/>
            <person name="Barsanti P."/>
            <person name="Batterham P."/>
            <person name="Batzoglou S."/>
            <person name="Begun D."/>
            <person name="Bhutkar A."/>
            <person name="Blanco E."/>
            <person name="Bosak S.A."/>
            <person name="Bradley R.K."/>
            <person name="Brand A.D."/>
            <person name="Brent M.R."/>
            <person name="Brooks A.N."/>
            <person name="Brown R.H."/>
            <person name="Butlin R.K."/>
            <person name="Caggese C."/>
            <person name="Calvi B.R."/>
            <person name="Bernardo de Carvalho A."/>
            <person name="Caspi A."/>
            <person name="Castrezana S."/>
            <person name="Celniker S.E."/>
            <person name="Chang J.L."/>
            <person name="Chapple C."/>
            <person name="Chatterji S."/>
            <person name="Chinwalla A."/>
            <person name="Civetta A."/>
            <person name="Clifton S.W."/>
            <person name="Comeron J.M."/>
            <person name="Costello J.C."/>
            <person name="Coyne J.A."/>
            <person name="Daub J."/>
            <person name="David R.G."/>
            <person name="Delcher A.L."/>
            <person name="Delehaunty K."/>
            <person name="Do C.B."/>
            <person name="Ebling H."/>
            <person name="Edwards K."/>
            <person name="Eickbush T."/>
            <person name="Evans J.D."/>
            <person name="Filipski A."/>
            <person name="Findeiss S."/>
            <person name="Freyhult E."/>
            <person name="Fulton L."/>
            <person name="Fulton R."/>
            <person name="Garcia A.C."/>
            <person name="Gardiner A."/>
            <person name="Garfield D.A."/>
            <person name="Garvin B.E."/>
            <person name="Gibson G."/>
            <person name="Gilbert D."/>
            <person name="Gnerre S."/>
            <person name="Godfrey J."/>
            <person name="Good R."/>
            <person name="Gotea V."/>
            <person name="Gravely B."/>
            <person name="Greenberg A.J."/>
            <person name="Griffiths-Jones S."/>
            <person name="Gross S."/>
            <person name="Guigo R."/>
            <person name="Gustafson E.A."/>
            <person name="Haerty W."/>
            <person name="Hahn M.W."/>
            <person name="Halligan D.L."/>
            <person name="Halpern A.L."/>
            <person name="Halter G.M."/>
            <person name="Han M.V."/>
            <person name="Heger A."/>
            <person name="Hillier L."/>
            <person name="Hinrichs A.S."/>
            <person name="Holmes I."/>
            <person name="Hoskins R.A."/>
            <person name="Hubisz M.J."/>
            <person name="Hultmark D."/>
            <person name="Huntley M.A."/>
            <person name="Jaffe D.B."/>
            <person name="Jagadeeshan S."/>
            <person name="Jeck W.R."/>
            <person name="Johnson J."/>
            <person name="Jones C.D."/>
            <person name="Jordan W.C."/>
            <person name="Karpen G.H."/>
            <person name="Kataoka E."/>
            <person name="Keightley P.D."/>
            <person name="Kheradpour P."/>
            <person name="Kirkness E.F."/>
            <person name="Koerich L.B."/>
            <person name="Kristiansen K."/>
            <person name="Kudrna D."/>
            <person name="Kulathinal R.J."/>
            <person name="Kumar S."/>
            <person name="Kwok R."/>
            <person name="Lander E."/>
            <person name="Langley C.H."/>
            <person name="Lapoint R."/>
            <person name="Lazzaro B.P."/>
            <person name="Lee S.J."/>
            <person name="Levesque L."/>
            <person name="Li R."/>
            <person name="Lin C.F."/>
            <person name="Lin M.F."/>
            <person name="Lindblad-Toh K."/>
            <person name="Llopart A."/>
            <person name="Long M."/>
            <person name="Low L."/>
            <person name="Lozovsky E."/>
            <person name="Lu J."/>
            <person name="Luo M."/>
            <person name="Machado C.A."/>
            <person name="Makalowski W."/>
            <person name="Marzo M."/>
            <person name="Matsuda M."/>
            <person name="Matzkin L."/>
            <person name="McAllister B."/>
            <person name="McBride C.S."/>
            <person name="McKernan B."/>
            <person name="McKernan K."/>
            <person name="Mendez-Lago M."/>
            <person name="Minx P."/>
            <person name="Mollenhauer M.U."/>
            <person name="Montooth K."/>
            <person name="Mount S.M."/>
            <person name="Mu X."/>
            <person name="Myers E."/>
            <person name="Negre B."/>
            <person name="Newfeld S."/>
            <person name="Nielsen R."/>
            <person name="Noor M.A."/>
            <person name="O'Grady P."/>
            <person name="Pachter L."/>
            <person name="Papaceit M."/>
            <person name="Parisi M.J."/>
            <person name="Parisi M."/>
            <person name="Parts L."/>
            <person name="Pedersen J.S."/>
            <person name="Pesole G."/>
            <person name="Phillippy A.M."/>
            <person name="Ponting C.P."/>
            <person name="Pop M."/>
            <person name="Porcelli D."/>
            <person name="Powell J.R."/>
            <person name="Prohaska S."/>
            <person name="Pruitt K."/>
            <person name="Puig M."/>
            <person name="Quesneville H."/>
            <person name="Ram K.R."/>
            <person name="Rand D."/>
            <person name="Rasmussen M.D."/>
            <person name="Reed L.K."/>
            <person name="Reenan R."/>
            <person name="Reily A."/>
            <person name="Remington K.A."/>
            <person name="Rieger T.T."/>
            <person name="Ritchie M.G."/>
            <person name="Robin C."/>
            <person name="Rogers Y.H."/>
            <person name="Rohde C."/>
            <person name="Rozas J."/>
            <person name="Rubenfield M.J."/>
            <person name="Ruiz A."/>
            <person name="Russo S."/>
            <person name="Salzberg S.L."/>
            <person name="Sanchez-Gracia A."/>
            <person name="Saranga D.J."/>
            <person name="Sato H."/>
            <person name="Schaeffer S.W."/>
            <person name="Schatz M.C."/>
            <person name="Schlenke T."/>
            <person name="Schwartz R."/>
            <person name="Segarra C."/>
            <person name="Singh R.S."/>
            <person name="Sirot L."/>
            <person name="Sirota M."/>
            <person name="Sisneros N.B."/>
            <person name="Smith C.D."/>
            <person name="Smith T.F."/>
            <person name="Spieth J."/>
            <person name="Stage D.E."/>
            <person name="Stark A."/>
            <person name="Stephan W."/>
            <person name="Strausberg R.L."/>
            <person name="Strempel S."/>
            <person name="Sturgill D."/>
            <person name="Sutton G."/>
            <person name="Sutton G.G."/>
            <person name="Tao W."/>
            <person name="Teichmann S."/>
            <person name="Tobari Y.N."/>
            <person name="Tomimura Y."/>
            <person name="Tsolas J.M."/>
            <person name="Valente V.L."/>
            <person name="Venter E."/>
            <person name="Venter J.C."/>
            <person name="Vicario S."/>
            <person name="Vieira F.G."/>
            <person name="Vilella A.J."/>
            <person name="Villasante A."/>
            <person name="Walenz B."/>
            <person name="Wang J."/>
            <person name="Wasserman M."/>
            <person name="Watts T."/>
            <person name="Wilson D."/>
            <person name="Wilson R.K."/>
            <person name="Wing R.A."/>
            <person name="Wolfner M.F."/>
            <person name="Wong A."/>
            <person name="Wong G.K."/>
            <person name="Wu C.I."/>
            <person name="Wu G."/>
            <person name="Yamamoto D."/>
            <person name="Yang H.P."/>
            <person name="Yang S.P."/>
            <person name="Yorke J.A."/>
            <person name="Yoshida K."/>
            <person name="Zdobnov E."/>
            <person name="Zhang P."/>
            <person name="Zhang Y."/>
            <person name="Zimin A.V."/>
            <person name="Baldwin J."/>
            <person name="Abdouelleil A."/>
            <person name="Abdulkadir J."/>
            <person name="Abebe A."/>
            <person name="Abera B."/>
            <person name="Abreu J."/>
            <person name="Acer S.C."/>
            <person name="Aftuck L."/>
            <person name="Alexander A."/>
            <person name="An P."/>
            <person name="Anderson E."/>
            <person name="Anderson S."/>
            <person name="Arachi H."/>
            <person name="Azer M."/>
            <person name="Bachantsang P."/>
            <person name="Barry A."/>
            <person name="Bayul T."/>
            <person name="Berlin A."/>
            <person name="Bessette D."/>
            <person name="Bloom T."/>
            <person name="Blye J."/>
            <person name="Boguslavskiy L."/>
            <person name="Bonnet C."/>
            <person name="Boukhgalter B."/>
            <person name="Bourzgui I."/>
            <person name="Brown A."/>
            <person name="Cahill P."/>
            <person name="Channer S."/>
            <person name="Cheshatsang Y."/>
            <person name="Chuda L."/>
            <person name="Citroen M."/>
            <person name="Collymore A."/>
            <person name="Cooke P."/>
            <person name="Costello M."/>
            <person name="D'Aco K."/>
            <person name="Daza R."/>
            <person name="De Haan G."/>
            <person name="DeGray S."/>
            <person name="DeMaso C."/>
            <person name="Dhargay N."/>
            <person name="Dooley K."/>
            <person name="Dooley E."/>
            <person name="Doricent M."/>
            <person name="Dorje P."/>
            <person name="Dorjee K."/>
            <person name="Dupes A."/>
            <person name="Elong R."/>
            <person name="Falk J."/>
            <person name="Farina A."/>
            <person name="Faro S."/>
            <person name="Ferguson D."/>
            <person name="Fisher S."/>
            <person name="Foley C.D."/>
            <person name="Franke A."/>
            <person name="Friedrich D."/>
            <person name="Gadbois L."/>
            <person name="Gearin G."/>
            <person name="Gearin C.R."/>
            <person name="Giannoukos G."/>
            <person name="Goode T."/>
            <person name="Graham J."/>
            <person name="Grandbois E."/>
            <person name="Grewal S."/>
            <person name="Gyaltsen K."/>
            <person name="Hafez N."/>
            <person name="Hagos B."/>
            <person name="Hall J."/>
            <person name="Henson C."/>
            <person name="Hollinger A."/>
            <person name="Honan T."/>
            <person name="Huard M.D."/>
            <person name="Hughes L."/>
            <person name="Hurhula B."/>
            <person name="Husby M.E."/>
            <person name="Kamat A."/>
            <person name="Kanga B."/>
            <person name="Kashin S."/>
            <person name="Khazanovich D."/>
            <person name="Kisner P."/>
            <person name="Lance K."/>
            <person name="Lara M."/>
            <person name="Lee W."/>
            <person name="Lennon N."/>
            <person name="Letendre F."/>
            <person name="LeVine R."/>
            <person name="Lipovsky A."/>
            <person name="Liu X."/>
            <person name="Liu J."/>
            <person name="Liu S."/>
            <person name="Lokyitsang T."/>
            <person name="Lokyitsang Y."/>
            <person name="Lubonja R."/>
            <person name="Lui A."/>
            <person name="MacDonald P."/>
            <person name="Magnisalis V."/>
            <person name="Maru K."/>
            <person name="Matthews C."/>
            <person name="McCusker W."/>
            <person name="McDonough S."/>
            <person name="Mehta T."/>
            <person name="Meldrim J."/>
            <person name="Meneus L."/>
            <person name="Mihai O."/>
            <person name="Mihalev A."/>
            <person name="Mihova T."/>
            <person name="Mittelman R."/>
            <person name="Mlenga V."/>
            <person name="Montmayeur A."/>
            <person name="Mulrain L."/>
            <person name="Navidi A."/>
            <person name="Naylor J."/>
            <person name="Negash T."/>
            <person name="Nguyen T."/>
            <person name="Nguyen N."/>
            <person name="Nicol R."/>
            <person name="Norbu C."/>
            <person name="Norbu N."/>
            <person name="Novod N."/>
            <person name="O'Neill B."/>
            <person name="Osman S."/>
            <person name="Markiewicz E."/>
            <person name="Oyono O.L."/>
            <person name="Patti C."/>
            <person name="Phunkhang P."/>
            <person name="Pierre F."/>
            <person name="Priest M."/>
            <person name="Raghuraman S."/>
            <person name="Rege F."/>
            <person name="Reyes R."/>
            <person name="Rise C."/>
            <person name="Rogov P."/>
            <person name="Ross K."/>
            <person name="Ryan E."/>
            <person name="Settipalli S."/>
            <person name="Shea T."/>
            <person name="Sherpa N."/>
            <person name="Shi L."/>
            <person name="Shih D."/>
            <person name="Sparrow T."/>
            <person name="Spaulding J."/>
            <person name="Stalker J."/>
            <person name="Stange-Thomann N."/>
            <person name="Stavropoulos S."/>
            <person name="Stone C."/>
            <person name="Strader C."/>
            <person name="Tesfaye S."/>
            <person name="Thomson T."/>
            <person name="Thoulutsang Y."/>
            <person name="Thoulutsang D."/>
            <person name="Topham K."/>
            <person name="Topping I."/>
            <person name="Tsamla T."/>
            <person name="Vassiliev H."/>
            <person name="Vo A."/>
            <person name="Wangchuk T."/>
            <person name="Wangdi T."/>
            <person name="Weiand M."/>
            <person name="Wilkinson J."/>
            <person name="Wilson A."/>
            <person name="Yadav S."/>
            <person name="Young G."/>
            <person name="Yu Q."/>
            <person name="Zembek L."/>
            <person name="Zhong D."/>
            <person name="Zimmer A."/>
            <person name="Zwirko Z."/>
            <person name="Jaffe D.B."/>
            <person name="Alvarez P."/>
            <person name="Brockman W."/>
            <person name="Butler J."/>
            <person name="Chin C."/>
            <person name="Gnerre S."/>
            <person name="Grabherr M."/>
            <person name="Kleber M."/>
            <person name="Mauceli E."/>
            <person name="MacCallum I."/>
        </authorList>
    </citation>
    <scope>NUCLEOTIDE SEQUENCE [LARGE SCALE GENOMIC DNA]</scope>
    <source>
        <strain evidence="13">Tucson 14030-0811.24</strain>
    </source>
</reference>
<evidence type="ECO:0000256" key="8">
    <source>
        <dbReference type="PROSITE-ProRule" id="PRU00108"/>
    </source>
</evidence>
<keyword evidence="2" id="KW-0217">Developmental protein</keyword>
<comment type="similarity">
    <text evidence="6">Belongs to the paired homeobox family. Unc-4 subfamily.</text>
</comment>
<evidence type="ECO:0000256" key="5">
    <source>
        <dbReference type="ARBA" id="ARBA00023242"/>
    </source>
</evidence>
<dbReference type="InterPro" id="IPR009057">
    <property type="entry name" value="Homeodomain-like_sf"/>
</dbReference>
<dbReference type="Proteomes" id="UP000007798">
    <property type="component" value="Unassembled WGS sequence"/>
</dbReference>
<proteinExistence type="inferred from homology"/>
<dbReference type="AlphaFoldDB" id="A0A0Q9X3C9"/>
<dbReference type="InterPro" id="IPR017970">
    <property type="entry name" value="Homeobox_CS"/>
</dbReference>
<dbReference type="FunFam" id="1.10.10.60:FF:000057">
    <property type="entry name" value="Short stature homeobox 2"/>
    <property type="match status" value="1"/>
</dbReference>
<dbReference type="GO" id="GO:1990837">
    <property type="term" value="F:sequence-specific double-stranded DNA binding"/>
    <property type="evidence" value="ECO:0007669"/>
    <property type="project" value="TreeGrafter"/>
</dbReference>
<gene>
    <name evidence="12" type="primary">Dwil\GK26962</name>
    <name evidence="12" type="ORF">Dwil_GK26962</name>
</gene>
<feature type="domain" description="OAR" evidence="11">
    <location>
        <begin position="301"/>
        <end position="314"/>
    </location>
</feature>
<name>A0A0Q9X3C9_DROWI</name>
<dbReference type="Pfam" id="PF03826">
    <property type="entry name" value="OAR"/>
    <property type="match status" value="1"/>
</dbReference>
<evidence type="ECO:0000256" key="6">
    <source>
        <dbReference type="ARBA" id="ARBA00038351"/>
    </source>
</evidence>
<comment type="subcellular location">
    <subcellularLocation>
        <location evidence="1 8 9">Nucleus</location>
    </subcellularLocation>
</comment>
<dbReference type="EMBL" id="CH964294">
    <property type="protein sequence ID" value="KRG00394.1"/>
    <property type="molecule type" value="Genomic_DNA"/>
</dbReference>
<evidence type="ECO:0000256" key="2">
    <source>
        <dbReference type="ARBA" id="ARBA00022473"/>
    </source>
</evidence>
<evidence type="ECO:0000256" key="7">
    <source>
        <dbReference type="ARBA" id="ARBA00069290"/>
    </source>
</evidence>
<evidence type="ECO:0000256" key="3">
    <source>
        <dbReference type="ARBA" id="ARBA00023125"/>
    </source>
</evidence>
<keyword evidence="4 8" id="KW-0371">Homeobox</keyword>
<evidence type="ECO:0000256" key="1">
    <source>
        <dbReference type="ARBA" id="ARBA00004123"/>
    </source>
</evidence>
<dbReference type="CDD" id="cd00086">
    <property type="entry name" value="homeodomain"/>
    <property type="match status" value="1"/>
</dbReference>
<dbReference type="FunCoup" id="A0A0Q9X3C9">
    <property type="interactions" value="91"/>
</dbReference>
<dbReference type="SUPFAM" id="SSF46689">
    <property type="entry name" value="Homeodomain-like"/>
    <property type="match status" value="1"/>
</dbReference>
<evidence type="ECO:0000313" key="13">
    <source>
        <dbReference type="Proteomes" id="UP000007798"/>
    </source>
</evidence>
<dbReference type="PROSITE" id="PS50803">
    <property type="entry name" value="OAR"/>
    <property type="match status" value="1"/>
</dbReference>
<dbReference type="InParanoid" id="A0A0Q9X3C9"/>
<dbReference type="PANTHER" id="PTHR46255">
    <property type="entry name" value="SHORT STATURE HOMEOBOX"/>
    <property type="match status" value="1"/>
</dbReference>
<dbReference type="Gene3D" id="1.10.10.60">
    <property type="entry name" value="Homeodomain-like"/>
    <property type="match status" value="1"/>
</dbReference>
<dbReference type="PANTHER" id="PTHR46255:SF3">
    <property type="entry name" value="HOMEOBOX DOMAIN-CONTAINING PROTEIN"/>
    <property type="match status" value="1"/>
</dbReference>
<dbReference type="GO" id="GO:0005634">
    <property type="term" value="C:nucleus"/>
    <property type="evidence" value="ECO:0007669"/>
    <property type="project" value="UniProtKB-SubCell"/>
</dbReference>
<protein>
    <recommendedName>
        <fullName evidence="7">Homeobox protein unc-4</fullName>
    </recommendedName>
</protein>
<organism evidence="12 13">
    <name type="scientific">Drosophila willistoni</name>
    <name type="common">Fruit fly</name>
    <dbReference type="NCBI Taxonomy" id="7260"/>
    <lineage>
        <taxon>Eukaryota</taxon>
        <taxon>Metazoa</taxon>
        <taxon>Ecdysozoa</taxon>
        <taxon>Arthropoda</taxon>
        <taxon>Hexapoda</taxon>
        <taxon>Insecta</taxon>
        <taxon>Pterygota</taxon>
        <taxon>Neoptera</taxon>
        <taxon>Endopterygota</taxon>
        <taxon>Diptera</taxon>
        <taxon>Brachycera</taxon>
        <taxon>Muscomorpha</taxon>
        <taxon>Ephydroidea</taxon>
        <taxon>Drosophilidae</taxon>
        <taxon>Drosophila</taxon>
        <taxon>Sophophora</taxon>
    </lineage>
</organism>
<dbReference type="InterPro" id="IPR052631">
    <property type="entry name" value="Paired_homeobox_Bicoid"/>
</dbReference>
<feature type="DNA-binding region" description="Homeobox" evidence="8">
    <location>
        <begin position="105"/>
        <end position="164"/>
    </location>
</feature>
<evidence type="ECO:0000259" key="11">
    <source>
        <dbReference type="PROSITE" id="PS50803"/>
    </source>
</evidence>
<dbReference type="SMART" id="SM00389">
    <property type="entry name" value="HOX"/>
    <property type="match status" value="1"/>
</dbReference>